<evidence type="ECO:0000313" key="3">
    <source>
        <dbReference type="Proteomes" id="UP000523007"/>
    </source>
</evidence>
<organism evidence="2 3">
    <name type="scientific">Lipingzhangella halophila</name>
    <dbReference type="NCBI Taxonomy" id="1783352"/>
    <lineage>
        <taxon>Bacteria</taxon>
        <taxon>Bacillati</taxon>
        <taxon>Actinomycetota</taxon>
        <taxon>Actinomycetes</taxon>
        <taxon>Streptosporangiales</taxon>
        <taxon>Nocardiopsidaceae</taxon>
        <taxon>Lipingzhangella</taxon>
    </lineage>
</organism>
<accession>A0A7W7RHK8</accession>
<dbReference type="AlphaFoldDB" id="A0A7W7RHK8"/>
<dbReference type="PANTHER" id="PTHR43546">
    <property type="entry name" value="UPF0173 METAL-DEPENDENT HYDROLASE MJ1163-RELATED"/>
    <property type="match status" value="1"/>
</dbReference>
<comment type="caution">
    <text evidence="2">The sequence shown here is derived from an EMBL/GenBank/DDBJ whole genome shotgun (WGS) entry which is preliminary data.</text>
</comment>
<dbReference type="Gene3D" id="3.60.15.10">
    <property type="entry name" value="Ribonuclease Z/Hydroxyacylglutathione hydrolase-like"/>
    <property type="match status" value="1"/>
</dbReference>
<evidence type="ECO:0000313" key="2">
    <source>
        <dbReference type="EMBL" id="MBB4932124.1"/>
    </source>
</evidence>
<proteinExistence type="predicted"/>
<gene>
    <name evidence="2" type="ORF">F4561_002944</name>
</gene>
<dbReference type="EMBL" id="JACHJT010000001">
    <property type="protein sequence ID" value="MBB4932124.1"/>
    <property type="molecule type" value="Genomic_DNA"/>
</dbReference>
<sequence>MRLTKLGHSCVRLEHEGSTLVIDPGGFSEHDAAQGADAIAVTHEHPDHLDLERLRVAAKSRRGVRIHAHPAVASQLGELREQGAEVVEVTQGDAVRMAGFDVDVYGERHAVIHPDLPVINNVGFRVSAAGATLFHPGDAFTIPEDPVGTLLLPIQAPWSKVSEVIDFARAVRPESAIAVHDGLLNENGATVYAKNFEVTLPTVDYSRLLSGEGRDV</sequence>
<protein>
    <submittedName>
        <fullName evidence="2">L-ascorbate metabolism protein UlaG (Beta-lactamase superfamily)</fullName>
    </submittedName>
</protein>
<dbReference type="InterPro" id="IPR001279">
    <property type="entry name" value="Metallo-B-lactamas"/>
</dbReference>
<dbReference type="PANTHER" id="PTHR43546:SF3">
    <property type="entry name" value="UPF0173 METAL-DEPENDENT HYDROLASE MJ1163"/>
    <property type="match status" value="1"/>
</dbReference>
<reference evidence="2 3" key="1">
    <citation type="submission" date="2020-08" db="EMBL/GenBank/DDBJ databases">
        <title>Sequencing the genomes of 1000 actinobacteria strains.</title>
        <authorList>
            <person name="Klenk H.-P."/>
        </authorList>
    </citation>
    <scope>NUCLEOTIDE SEQUENCE [LARGE SCALE GENOMIC DNA]</scope>
    <source>
        <strain evidence="2 3">DSM 102030</strain>
    </source>
</reference>
<keyword evidence="3" id="KW-1185">Reference proteome</keyword>
<dbReference type="Proteomes" id="UP000523007">
    <property type="component" value="Unassembled WGS sequence"/>
</dbReference>
<dbReference type="SMART" id="SM00849">
    <property type="entry name" value="Lactamase_B"/>
    <property type="match status" value="1"/>
</dbReference>
<feature type="domain" description="Metallo-beta-lactamase" evidence="1">
    <location>
        <begin position="7"/>
        <end position="180"/>
    </location>
</feature>
<dbReference type="SUPFAM" id="SSF56281">
    <property type="entry name" value="Metallo-hydrolase/oxidoreductase"/>
    <property type="match status" value="1"/>
</dbReference>
<dbReference type="RefSeq" id="WP_184579347.1">
    <property type="nucleotide sequence ID" value="NZ_JACHJT010000001.1"/>
</dbReference>
<name>A0A7W7RHK8_9ACTN</name>
<dbReference type="InterPro" id="IPR036866">
    <property type="entry name" value="RibonucZ/Hydroxyglut_hydro"/>
</dbReference>
<dbReference type="InterPro" id="IPR050114">
    <property type="entry name" value="UPF0173_UPF0282_UlaG_hydrolase"/>
</dbReference>
<evidence type="ECO:0000259" key="1">
    <source>
        <dbReference type="SMART" id="SM00849"/>
    </source>
</evidence>
<dbReference type="Pfam" id="PF13483">
    <property type="entry name" value="Lactamase_B_3"/>
    <property type="match status" value="1"/>
</dbReference>